<organism evidence="4 5">
    <name type="scientific">Caldimonas mangrovi</name>
    <dbReference type="NCBI Taxonomy" id="2944811"/>
    <lineage>
        <taxon>Bacteria</taxon>
        <taxon>Pseudomonadati</taxon>
        <taxon>Pseudomonadota</taxon>
        <taxon>Betaproteobacteria</taxon>
        <taxon>Burkholderiales</taxon>
        <taxon>Sphaerotilaceae</taxon>
        <taxon>Caldimonas</taxon>
    </lineage>
</organism>
<dbReference type="Pfam" id="PF04984">
    <property type="entry name" value="Phage_sheath_1"/>
    <property type="match status" value="1"/>
</dbReference>
<evidence type="ECO:0000313" key="4">
    <source>
        <dbReference type="EMBL" id="MCM5680482.1"/>
    </source>
</evidence>
<name>A0ABT0YP28_9BURK</name>
<dbReference type="PANTHER" id="PTHR35861:SF1">
    <property type="entry name" value="PHAGE TAIL SHEATH PROTEIN"/>
    <property type="match status" value="1"/>
</dbReference>
<dbReference type="Gene3D" id="3.40.50.11780">
    <property type="match status" value="2"/>
</dbReference>
<evidence type="ECO:0000313" key="5">
    <source>
        <dbReference type="Proteomes" id="UP001165541"/>
    </source>
</evidence>
<feature type="domain" description="Tail sheath protein C-terminal" evidence="3">
    <location>
        <begin position="563"/>
        <end position="667"/>
    </location>
</feature>
<dbReference type="Pfam" id="PF17482">
    <property type="entry name" value="Phage_sheath_1C"/>
    <property type="match status" value="1"/>
</dbReference>
<evidence type="ECO:0000256" key="1">
    <source>
        <dbReference type="ARBA" id="ARBA00008005"/>
    </source>
</evidence>
<dbReference type="RefSeq" id="WP_251778936.1">
    <property type="nucleotide sequence ID" value="NZ_JAMKFE010000007.1"/>
</dbReference>
<dbReference type="InterPro" id="IPR020287">
    <property type="entry name" value="Tail_sheath_C"/>
</dbReference>
<sequence length="679" mass="72369">MAVQVSYPGVYIDEFAPGAPIQGVGTNTAAFVGVAERGVLNEPTKITSWEQFKSTYGPHPVPGTYLWYAVRGYFENGGNVCYVVRASNGAYQRMTLNDRINPVNNSRPVVQLRARQLGALGITVNVTDTPVLSNVAVYRPTAALAAQATAGESSVRVAAAGPITADQVANRFKPGDEVSFSTGTDRRVVIGVSGDTVRFAVPLSSTLLAAATMRLANTTTGTRTIRLRPAGAGPLPAGQLVAGTILTITQGAATDTQIVDSVISEVLTEGAQGGLSAFSYRVTFRSGLNIQLNMDPGGPAVTAMSTEIQLDVTLGAVVVGYPGLSMDPAHPRYLIDVLNNDAGGLLTASLVEPPPPNTVANAIPRTGAALPMSPVENGAAEALGSLTVANFTAAIDRLAAIDDVNFIAVPDRPTAAGQLMLTVQQHLVAHCELLADRFAVLDANPGADLFTTANSLETQRRGLDSTRGYAGLYAPWLRVGPDNNGPPILVPPSGHVCGIFARSDALRGVHKAPANEIVNGALGVERRISLIEQGQLNLQGINIVQVFQDGGRPMLWGARTTATDTNWHYVSTRRLFLYLEESIQEGIRWAVFEPNNLELWQKLKRTLTDFLLRSWRDGALFGAKAEEAFYVRIDEALNPFSEQQLGRLHIEIGVRPSYPAEFVIVRIGIWDGGSDVTEA</sequence>
<dbReference type="InterPro" id="IPR052042">
    <property type="entry name" value="Tail_sheath_structural"/>
</dbReference>
<proteinExistence type="inferred from homology"/>
<evidence type="ECO:0000259" key="2">
    <source>
        <dbReference type="Pfam" id="PF04984"/>
    </source>
</evidence>
<keyword evidence="5" id="KW-1185">Reference proteome</keyword>
<comment type="similarity">
    <text evidence="1">Belongs to the myoviridae tail sheath protein family.</text>
</comment>
<dbReference type="EMBL" id="JAMKFE010000007">
    <property type="protein sequence ID" value="MCM5680482.1"/>
    <property type="molecule type" value="Genomic_DNA"/>
</dbReference>
<protein>
    <submittedName>
        <fullName evidence="4">Phage tail sheath subtilisin-like domain-containing protein</fullName>
    </submittedName>
</protein>
<accession>A0ABT0YP28</accession>
<feature type="domain" description="Tail sheath protein subtilisin-like" evidence="2">
    <location>
        <begin position="390"/>
        <end position="561"/>
    </location>
</feature>
<evidence type="ECO:0000259" key="3">
    <source>
        <dbReference type="Pfam" id="PF17482"/>
    </source>
</evidence>
<comment type="caution">
    <text evidence="4">The sequence shown here is derived from an EMBL/GenBank/DDBJ whole genome shotgun (WGS) entry which is preliminary data.</text>
</comment>
<dbReference type="InterPro" id="IPR035089">
    <property type="entry name" value="Phage_sheath_subtilisin"/>
</dbReference>
<gene>
    <name evidence="4" type="ORF">M8A51_13185</name>
</gene>
<dbReference type="Proteomes" id="UP001165541">
    <property type="component" value="Unassembled WGS sequence"/>
</dbReference>
<reference evidence="4" key="1">
    <citation type="submission" date="2022-05" db="EMBL/GenBank/DDBJ databases">
        <title>Schlegelella sp. nov., isolated from mangrove soil.</title>
        <authorList>
            <person name="Liu Y."/>
            <person name="Ge X."/>
            <person name="Liu W."/>
        </authorList>
    </citation>
    <scope>NUCLEOTIDE SEQUENCE</scope>
    <source>
        <strain evidence="4">S2-27</strain>
    </source>
</reference>
<dbReference type="PANTHER" id="PTHR35861">
    <property type="match status" value="1"/>
</dbReference>